<reference evidence="1 2" key="1">
    <citation type="journal article" date="2018" name="Arch. Microbiol.">
        <title>New insights into the metabolic potential of the phototrophic purple bacterium Rhodopila globiformis DSM 161(T) from its draft genome sequence and evidence for a vanadium-dependent nitrogenase.</title>
        <authorList>
            <person name="Imhoff J.F."/>
            <person name="Rahn T."/>
            <person name="Kunzel S."/>
            <person name="Neulinger S.C."/>
        </authorList>
    </citation>
    <scope>NUCLEOTIDE SEQUENCE [LARGE SCALE GENOMIC DNA]</scope>
    <source>
        <strain evidence="1 2">DSM 16996</strain>
    </source>
</reference>
<keyword evidence="2" id="KW-1185">Reference proteome</keyword>
<evidence type="ECO:0000313" key="2">
    <source>
        <dbReference type="Proteomes" id="UP000239089"/>
    </source>
</evidence>
<dbReference type="OrthoDB" id="9901694at2"/>
<proteinExistence type="predicted"/>
<organism evidence="1 2">
    <name type="scientific">Rhodoblastus sphagnicola</name>
    <dbReference type="NCBI Taxonomy" id="333368"/>
    <lineage>
        <taxon>Bacteria</taxon>
        <taxon>Pseudomonadati</taxon>
        <taxon>Pseudomonadota</taxon>
        <taxon>Alphaproteobacteria</taxon>
        <taxon>Hyphomicrobiales</taxon>
        <taxon>Rhodoblastaceae</taxon>
        <taxon>Rhodoblastus</taxon>
    </lineage>
</organism>
<protein>
    <submittedName>
        <fullName evidence="1">Uncharacterized protein</fullName>
    </submittedName>
</protein>
<comment type="caution">
    <text evidence="1">The sequence shown here is derived from an EMBL/GenBank/DDBJ whole genome shotgun (WGS) entry which is preliminary data.</text>
</comment>
<sequence>MNLCWTITDDGAFICGDFDSRVTSYSYPTSPNAEKAKRLARRGIPAVKKFAVRVIDTATRSRVGCEREAEYDARNWRRINAGAHE</sequence>
<accession>A0A2S6N0T7</accession>
<dbReference type="AlphaFoldDB" id="A0A2S6N0T7"/>
<dbReference type="EMBL" id="NHSJ01000112">
    <property type="protein sequence ID" value="PPQ28243.1"/>
    <property type="molecule type" value="Genomic_DNA"/>
</dbReference>
<evidence type="ECO:0000313" key="1">
    <source>
        <dbReference type="EMBL" id="PPQ28243.1"/>
    </source>
</evidence>
<dbReference type="Proteomes" id="UP000239089">
    <property type="component" value="Unassembled WGS sequence"/>
</dbReference>
<dbReference type="RefSeq" id="WP_104509276.1">
    <property type="nucleotide sequence ID" value="NZ_JACIGC010000031.1"/>
</dbReference>
<gene>
    <name evidence="1" type="ORF">CCR94_18260</name>
</gene>
<name>A0A2S6N0T7_9HYPH</name>